<dbReference type="SUPFAM" id="SSF54631">
    <property type="entry name" value="CBS-domain pair"/>
    <property type="match status" value="1"/>
</dbReference>
<keyword evidence="1 2" id="KW-0129">CBS domain</keyword>
<feature type="domain" description="CBS" evidence="3">
    <location>
        <begin position="127"/>
        <end position="182"/>
    </location>
</feature>
<dbReference type="PANTHER" id="PTHR43080">
    <property type="entry name" value="CBS DOMAIN-CONTAINING PROTEIN CBSX3, MITOCHONDRIAL"/>
    <property type="match status" value="1"/>
</dbReference>
<evidence type="ECO:0000313" key="4">
    <source>
        <dbReference type="EMBL" id="HGH60290.1"/>
    </source>
</evidence>
<dbReference type="SMART" id="SM00116">
    <property type="entry name" value="CBS"/>
    <property type="match status" value="2"/>
</dbReference>
<dbReference type="InterPro" id="IPR051257">
    <property type="entry name" value="Diverse_CBS-Domain"/>
</dbReference>
<evidence type="ECO:0000256" key="1">
    <source>
        <dbReference type="ARBA" id="ARBA00023122"/>
    </source>
</evidence>
<dbReference type="AlphaFoldDB" id="A0A7C4ESR8"/>
<evidence type="ECO:0000256" key="2">
    <source>
        <dbReference type="PROSITE-ProRule" id="PRU00703"/>
    </source>
</evidence>
<evidence type="ECO:0000259" key="3">
    <source>
        <dbReference type="PROSITE" id="PS51371"/>
    </source>
</evidence>
<accession>A0A7C4ESR8</accession>
<sequence length="182" mass="19807">MPITKKVRELMVPLADYAVTTTESTLREAVFTLQKLYCQVEAGRCTHAGHRNVLVLDPDNNLVGILNFGSILKVLIPEISGGLSGKVESFGVSLAFAQGGIPDLDEARASFRARVIRNAGTKVKDVMLKLRGTIEADADILEALKLIYQNKINVLPVFEEGKLVGVLRESDLFLAVAEVLSE</sequence>
<dbReference type="Pfam" id="PF00571">
    <property type="entry name" value="CBS"/>
    <property type="match status" value="2"/>
</dbReference>
<comment type="caution">
    <text evidence="4">The sequence shown here is derived from an EMBL/GenBank/DDBJ whole genome shotgun (WGS) entry which is preliminary data.</text>
</comment>
<dbReference type="PROSITE" id="PS51371">
    <property type="entry name" value="CBS"/>
    <property type="match status" value="2"/>
</dbReference>
<protein>
    <submittedName>
        <fullName evidence="4">CBS domain-containing protein</fullName>
    </submittedName>
</protein>
<reference evidence="4" key="1">
    <citation type="journal article" date="2020" name="mSystems">
        <title>Genome- and Community-Level Interaction Insights into Carbon Utilization and Element Cycling Functions of Hydrothermarchaeota in Hydrothermal Sediment.</title>
        <authorList>
            <person name="Zhou Z."/>
            <person name="Liu Y."/>
            <person name="Xu W."/>
            <person name="Pan J."/>
            <person name="Luo Z.H."/>
            <person name="Li M."/>
        </authorList>
    </citation>
    <scope>NUCLEOTIDE SEQUENCE [LARGE SCALE GENOMIC DNA]</scope>
    <source>
        <strain evidence="4">SpSt-769</strain>
    </source>
</reference>
<dbReference type="Gene3D" id="3.10.580.10">
    <property type="entry name" value="CBS-domain"/>
    <property type="match status" value="1"/>
</dbReference>
<organism evidence="4">
    <name type="scientific">Desulfomonile tiedjei</name>
    <dbReference type="NCBI Taxonomy" id="2358"/>
    <lineage>
        <taxon>Bacteria</taxon>
        <taxon>Pseudomonadati</taxon>
        <taxon>Thermodesulfobacteriota</taxon>
        <taxon>Desulfomonilia</taxon>
        <taxon>Desulfomonilales</taxon>
        <taxon>Desulfomonilaceae</taxon>
        <taxon>Desulfomonile</taxon>
    </lineage>
</organism>
<dbReference type="InterPro" id="IPR046342">
    <property type="entry name" value="CBS_dom_sf"/>
</dbReference>
<dbReference type="InterPro" id="IPR000644">
    <property type="entry name" value="CBS_dom"/>
</dbReference>
<dbReference type="PANTHER" id="PTHR43080:SF2">
    <property type="entry name" value="CBS DOMAIN-CONTAINING PROTEIN"/>
    <property type="match status" value="1"/>
</dbReference>
<proteinExistence type="predicted"/>
<gene>
    <name evidence="4" type="ORF">ENV54_03210</name>
</gene>
<feature type="domain" description="CBS" evidence="3">
    <location>
        <begin position="11"/>
        <end position="81"/>
    </location>
</feature>
<name>A0A7C4ESR8_9BACT</name>
<dbReference type="EMBL" id="DTGT01000106">
    <property type="protein sequence ID" value="HGH60290.1"/>
    <property type="molecule type" value="Genomic_DNA"/>
</dbReference>